<organism evidence="1">
    <name type="scientific">Rhizophora mucronata</name>
    <name type="common">Asiatic mangrove</name>
    <dbReference type="NCBI Taxonomy" id="61149"/>
    <lineage>
        <taxon>Eukaryota</taxon>
        <taxon>Viridiplantae</taxon>
        <taxon>Streptophyta</taxon>
        <taxon>Embryophyta</taxon>
        <taxon>Tracheophyta</taxon>
        <taxon>Spermatophyta</taxon>
        <taxon>Magnoliopsida</taxon>
        <taxon>eudicotyledons</taxon>
        <taxon>Gunneridae</taxon>
        <taxon>Pentapetalae</taxon>
        <taxon>rosids</taxon>
        <taxon>fabids</taxon>
        <taxon>Malpighiales</taxon>
        <taxon>Rhizophoraceae</taxon>
        <taxon>Rhizophora</taxon>
    </lineage>
</organism>
<evidence type="ECO:0000313" key="1">
    <source>
        <dbReference type="EMBL" id="MBX10528.1"/>
    </source>
</evidence>
<sequence>MNRKTAVSKRSFESAATMVVCEATKLKYIAARTSNVTSVCFLSLQSNVSATLPLPRIVKAFDGPSLLDCFSAFKCGYDARVLFKPSCRKFKITASVSELSN</sequence>
<dbReference type="EMBL" id="GGEC01030044">
    <property type="protein sequence ID" value="MBX10528.1"/>
    <property type="molecule type" value="Transcribed_RNA"/>
</dbReference>
<accession>A0A2P2KXY2</accession>
<name>A0A2P2KXY2_RHIMU</name>
<reference evidence="1" key="1">
    <citation type="submission" date="2018-02" db="EMBL/GenBank/DDBJ databases">
        <title>Rhizophora mucronata_Transcriptome.</title>
        <authorList>
            <person name="Meera S.P."/>
            <person name="Sreeshan A."/>
            <person name="Augustine A."/>
        </authorList>
    </citation>
    <scope>NUCLEOTIDE SEQUENCE</scope>
    <source>
        <tissue evidence="1">Leaf</tissue>
    </source>
</reference>
<proteinExistence type="predicted"/>
<dbReference type="AlphaFoldDB" id="A0A2P2KXY2"/>
<protein>
    <submittedName>
        <fullName evidence="1">3beta-hydroxysteroid-dehydrogenase/decarboxylase isoform 2</fullName>
    </submittedName>
</protein>